<dbReference type="AlphaFoldDB" id="A0A087UZG7"/>
<feature type="chain" id="PRO_5001831128" evidence="1">
    <location>
        <begin position="17"/>
        <end position="152"/>
    </location>
</feature>
<evidence type="ECO:0000313" key="3">
    <source>
        <dbReference type="Proteomes" id="UP000054359"/>
    </source>
</evidence>
<accession>A0A087UZG7</accession>
<protein>
    <submittedName>
        <fullName evidence="2">Uncharacterized protein</fullName>
    </submittedName>
</protein>
<keyword evidence="3" id="KW-1185">Reference proteome</keyword>
<sequence>MRTIVFAFVLMAATAAEDQSELEMCLSFAKKFFSNRICKQQELAAYCMRLDAPTRITRSLDKCYKDLQLDPIDTRNTVTQLCLSEELQEKASDCVCQCLVKLMYEDYSYEEETGSLSNEYDPSKNENIEPEPFNTTIMHCFSYMEEIQAKKD</sequence>
<dbReference type="Proteomes" id="UP000054359">
    <property type="component" value="Unassembled WGS sequence"/>
</dbReference>
<name>A0A087UZG7_STEMI</name>
<keyword evidence="1" id="KW-0732">Signal</keyword>
<evidence type="ECO:0000256" key="1">
    <source>
        <dbReference type="SAM" id="SignalP"/>
    </source>
</evidence>
<feature type="non-terminal residue" evidence="2">
    <location>
        <position position="152"/>
    </location>
</feature>
<dbReference type="OrthoDB" id="10297741at2759"/>
<reference evidence="2 3" key="1">
    <citation type="submission" date="2013-11" db="EMBL/GenBank/DDBJ databases">
        <title>Genome sequencing of Stegodyphus mimosarum.</title>
        <authorList>
            <person name="Bechsgaard J."/>
        </authorList>
    </citation>
    <scope>NUCLEOTIDE SEQUENCE [LARGE SCALE GENOMIC DNA]</scope>
</reference>
<organism evidence="2 3">
    <name type="scientific">Stegodyphus mimosarum</name>
    <name type="common">African social velvet spider</name>
    <dbReference type="NCBI Taxonomy" id="407821"/>
    <lineage>
        <taxon>Eukaryota</taxon>
        <taxon>Metazoa</taxon>
        <taxon>Ecdysozoa</taxon>
        <taxon>Arthropoda</taxon>
        <taxon>Chelicerata</taxon>
        <taxon>Arachnida</taxon>
        <taxon>Araneae</taxon>
        <taxon>Araneomorphae</taxon>
        <taxon>Entelegynae</taxon>
        <taxon>Eresoidea</taxon>
        <taxon>Eresidae</taxon>
        <taxon>Stegodyphus</taxon>
    </lineage>
</organism>
<feature type="signal peptide" evidence="1">
    <location>
        <begin position="1"/>
        <end position="16"/>
    </location>
</feature>
<evidence type="ECO:0000313" key="2">
    <source>
        <dbReference type="EMBL" id="KFM82756.1"/>
    </source>
</evidence>
<dbReference type="EMBL" id="KK122468">
    <property type="protein sequence ID" value="KFM82756.1"/>
    <property type="molecule type" value="Genomic_DNA"/>
</dbReference>
<proteinExistence type="predicted"/>
<gene>
    <name evidence="2" type="ORF">X975_22382</name>
</gene>